<dbReference type="AlphaFoldDB" id="A0A9J6BWX3"/>
<evidence type="ECO:0000256" key="3">
    <source>
        <dbReference type="ARBA" id="ARBA00023015"/>
    </source>
</evidence>
<keyword evidence="10" id="KW-1185">Reference proteome</keyword>
<dbReference type="GO" id="GO:0003677">
    <property type="term" value="F:DNA binding"/>
    <property type="evidence" value="ECO:0007669"/>
    <property type="project" value="UniProtKB-KW"/>
</dbReference>
<evidence type="ECO:0000256" key="7">
    <source>
        <dbReference type="SAM" id="MobiDB-lite"/>
    </source>
</evidence>
<evidence type="ECO:0000256" key="4">
    <source>
        <dbReference type="ARBA" id="ARBA00023125"/>
    </source>
</evidence>
<dbReference type="Pfam" id="PF02229">
    <property type="entry name" value="PC4"/>
    <property type="match status" value="1"/>
</dbReference>
<gene>
    <name evidence="9" type="ORF">PVAND_004357</name>
</gene>
<dbReference type="InterPro" id="IPR045125">
    <property type="entry name" value="Sub1/Tcp4-like"/>
</dbReference>
<dbReference type="OrthoDB" id="2505440at2759"/>
<sequence>MAESSKSKDLLDTSDSEHSSPKVKKQKKEKKNVGENSDKPVKALKRKSENTNSLNALTDEDGNEYFDIGRSRRVAMSDFKGKKFLNIREYYQNKDGNMAPGKKGITLNKNEWENLLALADKFDFPEE</sequence>
<dbReference type="PANTHER" id="PTHR13215">
    <property type="entry name" value="RNA POLYMERASE II TRANSCRIPTIONAL COACTIVATOR"/>
    <property type="match status" value="1"/>
</dbReference>
<keyword evidence="4" id="KW-0238">DNA-binding</keyword>
<comment type="similarity">
    <text evidence="2">Belongs to the transcriptional coactivator PC4 family.</text>
</comment>
<feature type="region of interest" description="Disordered" evidence="7">
    <location>
        <begin position="1"/>
        <end position="61"/>
    </location>
</feature>
<dbReference type="Gene3D" id="2.30.31.10">
    <property type="entry name" value="Transcriptional Coactivator Pc4, Chain A"/>
    <property type="match status" value="1"/>
</dbReference>
<dbReference type="EMBL" id="JADBJN010000002">
    <property type="protein sequence ID" value="KAG5674383.1"/>
    <property type="molecule type" value="Genomic_DNA"/>
</dbReference>
<accession>A0A9J6BWX3</accession>
<keyword evidence="5" id="KW-0804">Transcription</keyword>
<organism evidence="9 10">
    <name type="scientific">Polypedilum vanderplanki</name>
    <name type="common">Sleeping chironomid midge</name>
    <dbReference type="NCBI Taxonomy" id="319348"/>
    <lineage>
        <taxon>Eukaryota</taxon>
        <taxon>Metazoa</taxon>
        <taxon>Ecdysozoa</taxon>
        <taxon>Arthropoda</taxon>
        <taxon>Hexapoda</taxon>
        <taxon>Insecta</taxon>
        <taxon>Pterygota</taxon>
        <taxon>Neoptera</taxon>
        <taxon>Endopterygota</taxon>
        <taxon>Diptera</taxon>
        <taxon>Nematocera</taxon>
        <taxon>Chironomoidea</taxon>
        <taxon>Chironomidae</taxon>
        <taxon>Chironominae</taxon>
        <taxon>Polypedilum</taxon>
        <taxon>Polypedilum</taxon>
    </lineage>
</organism>
<comment type="caution">
    <text evidence="9">The sequence shown here is derived from an EMBL/GenBank/DDBJ whole genome shotgun (WGS) entry which is preliminary data.</text>
</comment>
<keyword evidence="6" id="KW-0539">Nucleus</keyword>
<comment type="subcellular location">
    <subcellularLocation>
        <location evidence="1">Nucleus</location>
    </subcellularLocation>
</comment>
<dbReference type="GO" id="GO:0060261">
    <property type="term" value="P:positive regulation of transcription initiation by RNA polymerase II"/>
    <property type="evidence" value="ECO:0007669"/>
    <property type="project" value="InterPro"/>
</dbReference>
<evidence type="ECO:0000259" key="8">
    <source>
        <dbReference type="Pfam" id="PF02229"/>
    </source>
</evidence>
<dbReference type="InterPro" id="IPR009044">
    <property type="entry name" value="ssDNA-bd_transcriptional_reg"/>
</dbReference>
<evidence type="ECO:0000256" key="1">
    <source>
        <dbReference type="ARBA" id="ARBA00004123"/>
    </source>
</evidence>
<dbReference type="InterPro" id="IPR003173">
    <property type="entry name" value="PC4_C"/>
</dbReference>
<protein>
    <recommendedName>
        <fullName evidence="8">Transcriptional coactivator p15 (PC4) C-terminal domain-containing protein</fullName>
    </recommendedName>
</protein>
<evidence type="ECO:0000313" key="9">
    <source>
        <dbReference type="EMBL" id="KAG5674383.1"/>
    </source>
</evidence>
<feature type="compositionally biased region" description="Basic residues" evidence="7">
    <location>
        <begin position="21"/>
        <end position="30"/>
    </location>
</feature>
<keyword evidence="3" id="KW-0805">Transcription regulation</keyword>
<evidence type="ECO:0000256" key="5">
    <source>
        <dbReference type="ARBA" id="ARBA00023163"/>
    </source>
</evidence>
<feature type="domain" description="Transcriptional coactivator p15 (PC4) C-terminal" evidence="8">
    <location>
        <begin position="66"/>
        <end position="117"/>
    </location>
</feature>
<dbReference type="Proteomes" id="UP001107558">
    <property type="component" value="Chromosome 2"/>
</dbReference>
<feature type="compositionally biased region" description="Basic and acidic residues" evidence="7">
    <location>
        <begin position="1"/>
        <end position="20"/>
    </location>
</feature>
<dbReference type="SUPFAM" id="SSF54447">
    <property type="entry name" value="ssDNA-binding transcriptional regulator domain"/>
    <property type="match status" value="1"/>
</dbReference>
<proteinExistence type="inferred from homology"/>
<evidence type="ECO:0000256" key="2">
    <source>
        <dbReference type="ARBA" id="ARBA00009001"/>
    </source>
</evidence>
<dbReference type="GO" id="GO:0005634">
    <property type="term" value="C:nucleus"/>
    <property type="evidence" value="ECO:0007669"/>
    <property type="project" value="UniProtKB-SubCell"/>
</dbReference>
<reference evidence="9" key="1">
    <citation type="submission" date="2021-03" db="EMBL/GenBank/DDBJ databases">
        <title>Chromosome level genome of the anhydrobiotic midge Polypedilum vanderplanki.</title>
        <authorList>
            <person name="Yoshida Y."/>
            <person name="Kikawada T."/>
            <person name="Gusev O."/>
        </authorList>
    </citation>
    <scope>NUCLEOTIDE SEQUENCE</scope>
    <source>
        <strain evidence="9">NIAS01</strain>
        <tissue evidence="9">Whole body or cell culture</tissue>
    </source>
</reference>
<dbReference type="GO" id="GO:0003713">
    <property type="term" value="F:transcription coactivator activity"/>
    <property type="evidence" value="ECO:0007669"/>
    <property type="project" value="InterPro"/>
</dbReference>
<evidence type="ECO:0000313" key="10">
    <source>
        <dbReference type="Proteomes" id="UP001107558"/>
    </source>
</evidence>
<feature type="compositionally biased region" description="Basic and acidic residues" evidence="7">
    <location>
        <begin position="31"/>
        <end position="49"/>
    </location>
</feature>
<evidence type="ECO:0000256" key="6">
    <source>
        <dbReference type="ARBA" id="ARBA00023242"/>
    </source>
</evidence>
<name>A0A9J6BWX3_POLVA</name>